<keyword evidence="5" id="KW-0325">Glycoprotein</keyword>
<protein>
    <submittedName>
        <fullName evidence="8">Core-2/I-Branching enzyme</fullName>
    </submittedName>
</protein>
<dbReference type="PANTHER" id="PTHR46671:SF7">
    <property type="entry name" value="CORE-2_I-BRANCHING ENZYME"/>
    <property type="match status" value="1"/>
</dbReference>
<evidence type="ECO:0000256" key="1">
    <source>
        <dbReference type="ARBA" id="ARBA00004606"/>
    </source>
</evidence>
<dbReference type="PANTHER" id="PTHR46671">
    <property type="entry name" value="PROTEIN CBG11221"/>
    <property type="match status" value="1"/>
</dbReference>
<evidence type="ECO:0000256" key="3">
    <source>
        <dbReference type="ARBA" id="ARBA00022679"/>
    </source>
</evidence>
<sequence>MMFNVMYAPQNYYCFAIDNKASESFHSKMKTLGKCFENVIISDVEFNVDQPGHNMVRSLTYCLHLLLQRPKWKYAILLQNHDVPLKTNHEVVQILRILNGTNDVEMKFPHQNRIPPNYVWTYDALKIFRDLNLNKNQTFHIVEGSVQGSFSRSSVEYLLNDLDVTNFMNRLEAMPYGIDELFFSSFNMNDGIGKDFQLEQCVITFFDTRKLLNFYQIIPIFFKTRYCNLVRHGICIFGVEDLWHLNASRFIIGNKFYPELDFEAVSCWLQWIFRLTHSANSRSLDLNYYQELPHVRFNRDIKRYRHNLSDFNCTFKYSAT</sequence>
<dbReference type="STRING" id="51028.A0A0N4VK10"/>
<dbReference type="Proteomes" id="UP000274131">
    <property type="component" value="Unassembled WGS sequence"/>
</dbReference>
<evidence type="ECO:0000313" key="8">
    <source>
        <dbReference type="WBParaSite" id="EVEC_0001118101-mRNA-1"/>
    </source>
</evidence>
<dbReference type="OrthoDB" id="2019572at2759"/>
<evidence type="ECO:0000256" key="5">
    <source>
        <dbReference type="ARBA" id="ARBA00023180"/>
    </source>
</evidence>
<name>A0A0N4VK10_ENTVE</name>
<organism evidence="8">
    <name type="scientific">Enterobius vermicularis</name>
    <name type="common">Human pinworm</name>
    <dbReference type="NCBI Taxonomy" id="51028"/>
    <lineage>
        <taxon>Eukaryota</taxon>
        <taxon>Metazoa</taxon>
        <taxon>Ecdysozoa</taxon>
        <taxon>Nematoda</taxon>
        <taxon>Chromadorea</taxon>
        <taxon>Rhabditida</taxon>
        <taxon>Spirurina</taxon>
        <taxon>Oxyuridomorpha</taxon>
        <taxon>Oxyuroidea</taxon>
        <taxon>Oxyuridae</taxon>
        <taxon>Enterobius</taxon>
    </lineage>
</organism>
<reference evidence="8" key="1">
    <citation type="submission" date="2017-02" db="UniProtKB">
        <authorList>
            <consortium name="WormBaseParasite"/>
        </authorList>
    </citation>
    <scope>IDENTIFICATION</scope>
</reference>
<evidence type="ECO:0000313" key="6">
    <source>
        <dbReference type="EMBL" id="VDD95755.1"/>
    </source>
</evidence>
<dbReference type="AlphaFoldDB" id="A0A0N4VK10"/>
<keyword evidence="7" id="KW-1185">Reference proteome</keyword>
<comment type="subcellular location">
    <subcellularLocation>
        <location evidence="1">Membrane</location>
        <topology evidence="1">Single-pass type II membrane protein</topology>
    </subcellularLocation>
</comment>
<proteinExistence type="predicted"/>
<dbReference type="WBParaSite" id="EVEC_0001118101-mRNA-1">
    <property type="protein sequence ID" value="EVEC_0001118101-mRNA-1"/>
    <property type="gene ID" value="EVEC_0001118101"/>
</dbReference>
<dbReference type="EMBL" id="UXUI01010905">
    <property type="protein sequence ID" value="VDD95755.1"/>
    <property type="molecule type" value="Genomic_DNA"/>
</dbReference>
<gene>
    <name evidence="6" type="ORF">EVEC_LOCUS10506</name>
</gene>
<accession>A0A0N4VK10</accession>
<evidence type="ECO:0000256" key="4">
    <source>
        <dbReference type="ARBA" id="ARBA00023136"/>
    </source>
</evidence>
<keyword evidence="3" id="KW-0808">Transferase</keyword>
<dbReference type="GO" id="GO:0016757">
    <property type="term" value="F:glycosyltransferase activity"/>
    <property type="evidence" value="ECO:0007669"/>
    <property type="project" value="UniProtKB-KW"/>
</dbReference>
<keyword evidence="2" id="KW-0328">Glycosyltransferase</keyword>
<evidence type="ECO:0000256" key="2">
    <source>
        <dbReference type="ARBA" id="ARBA00022676"/>
    </source>
</evidence>
<evidence type="ECO:0000313" key="7">
    <source>
        <dbReference type="Proteomes" id="UP000274131"/>
    </source>
</evidence>
<keyword evidence="4" id="KW-0472">Membrane</keyword>
<reference evidence="6 7" key="2">
    <citation type="submission" date="2018-10" db="EMBL/GenBank/DDBJ databases">
        <authorList>
            <consortium name="Pathogen Informatics"/>
        </authorList>
    </citation>
    <scope>NUCLEOTIDE SEQUENCE [LARGE SCALE GENOMIC DNA]</scope>
</reference>
<dbReference type="GO" id="GO:0016020">
    <property type="term" value="C:membrane"/>
    <property type="evidence" value="ECO:0007669"/>
    <property type="project" value="UniProtKB-SubCell"/>
</dbReference>
<dbReference type="InterPro" id="IPR003406">
    <property type="entry name" value="Glyco_trans_14"/>
</dbReference>
<dbReference type="Pfam" id="PF02485">
    <property type="entry name" value="Branch"/>
    <property type="match status" value="1"/>
</dbReference>